<organism evidence="2 3">
    <name type="scientific">Porphyra umbilicalis</name>
    <name type="common">Purple laver</name>
    <name type="synonym">Red alga</name>
    <dbReference type="NCBI Taxonomy" id="2786"/>
    <lineage>
        <taxon>Eukaryota</taxon>
        <taxon>Rhodophyta</taxon>
        <taxon>Bangiophyceae</taxon>
        <taxon>Bangiales</taxon>
        <taxon>Bangiaceae</taxon>
        <taxon>Porphyra</taxon>
    </lineage>
</organism>
<feature type="compositionally biased region" description="Low complexity" evidence="1">
    <location>
        <begin position="216"/>
        <end position="228"/>
    </location>
</feature>
<name>A0A1X6NV35_PORUM</name>
<dbReference type="Proteomes" id="UP000218209">
    <property type="component" value="Unassembled WGS sequence"/>
</dbReference>
<evidence type="ECO:0000256" key="1">
    <source>
        <dbReference type="SAM" id="MobiDB-lite"/>
    </source>
</evidence>
<feature type="region of interest" description="Disordered" evidence="1">
    <location>
        <begin position="55"/>
        <end position="273"/>
    </location>
</feature>
<accession>A0A1X6NV35</accession>
<proteinExistence type="predicted"/>
<protein>
    <submittedName>
        <fullName evidence="2">Uncharacterized protein</fullName>
    </submittedName>
</protein>
<dbReference type="EMBL" id="KV919058">
    <property type="protein sequence ID" value="OSX72478.1"/>
    <property type="molecule type" value="Genomic_DNA"/>
</dbReference>
<keyword evidence="3" id="KW-1185">Reference proteome</keyword>
<feature type="compositionally biased region" description="Basic residues" evidence="1">
    <location>
        <begin position="127"/>
        <end position="158"/>
    </location>
</feature>
<sequence length="273" mass="29147">MKASVLAFARIIAIWRRGSGGSTRAATPPHVEYRPSPVAAPTLCGRLVPHSRPAATLAGGLPRTLPRRAAPPYPPPQPRRPIPRRSAGSTATNVPISRPPTRGKPCPGRARRTRRGRAGAPPGPRVIRTRPARRGGRRLRARRLGGKNAGARRPKPRPPQHAQTRVGERAWRPLPDVSPRAAPTAAARREKGRPRRPRCNEGTGWGGGGEAQTASTRRGTPRPFGTTGASAPARGTQGPAASRRRGSTFAPRLARASARRHVRPSPDHPAPCS</sequence>
<evidence type="ECO:0000313" key="3">
    <source>
        <dbReference type="Proteomes" id="UP000218209"/>
    </source>
</evidence>
<reference evidence="2 3" key="1">
    <citation type="submission" date="2017-03" db="EMBL/GenBank/DDBJ databases">
        <title>WGS assembly of Porphyra umbilicalis.</title>
        <authorList>
            <person name="Brawley S.H."/>
            <person name="Blouin N.A."/>
            <person name="Ficko-Blean E."/>
            <person name="Wheeler G.L."/>
            <person name="Lohr M."/>
            <person name="Goodson H.V."/>
            <person name="Jenkins J.W."/>
            <person name="Blaby-Haas C.E."/>
            <person name="Helliwell K.E."/>
            <person name="Chan C."/>
            <person name="Marriage T."/>
            <person name="Bhattacharya D."/>
            <person name="Klein A.S."/>
            <person name="Badis Y."/>
            <person name="Brodie J."/>
            <person name="Cao Y."/>
            <person name="Collen J."/>
            <person name="Dittami S.M."/>
            <person name="Gachon C.M."/>
            <person name="Green B.R."/>
            <person name="Karpowicz S."/>
            <person name="Kim J.W."/>
            <person name="Kudahl U."/>
            <person name="Lin S."/>
            <person name="Michel G."/>
            <person name="Mittag M."/>
            <person name="Olson B.J."/>
            <person name="Pangilinan J."/>
            <person name="Peng Y."/>
            <person name="Qiu H."/>
            <person name="Shu S."/>
            <person name="Singer J.T."/>
            <person name="Smith A.G."/>
            <person name="Sprecher B.N."/>
            <person name="Wagner V."/>
            <person name="Wang W."/>
            <person name="Wang Z.-Y."/>
            <person name="Yan J."/>
            <person name="Yarish C."/>
            <person name="Zoeuner-Riek S."/>
            <person name="Zhuang Y."/>
            <person name="Zou Y."/>
            <person name="Lindquist E.A."/>
            <person name="Grimwood J."/>
            <person name="Barry K."/>
            <person name="Rokhsar D.S."/>
            <person name="Schmutz J."/>
            <person name="Stiller J.W."/>
            <person name="Grossman A.R."/>
            <person name="Prochnik S.E."/>
        </authorList>
    </citation>
    <scope>NUCLEOTIDE SEQUENCE [LARGE SCALE GENOMIC DNA]</scope>
    <source>
        <strain evidence="2">4086291</strain>
    </source>
</reference>
<gene>
    <name evidence="2" type="ORF">BU14_0431s0002</name>
</gene>
<evidence type="ECO:0000313" key="2">
    <source>
        <dbReference type="EMBL" id="OSX72478.1"/>
    </source>
</evidence>
<dbReference type="AlphaFoldDB" id="A0A1X6NV35"/>
<feature type="compositionally biased region" description="Pro residues" evidence="1">
    <location>
        <begin position="69"/>
        <end position="80"/>
    </location>
</feature>